<dbReference type="Gene3D" id="3.30.420.10">
    <property type="entry name" value="Ribonuclease H-like superfamily/Ribonuclease H"/>
    <property type="match status" value="1"/>
</dbReference>
<dbReference type="GO" id="GO:0003676">
    <property type="term" value="F:nucleic acid binding"/>
    <property type="evidence" value="ECO:0007669"/>
    <property type="project" value="InterPro"/>
</dbReference>
<dbReference type="GO" id="GO:0006302">
    <property type="term" value="P:double-strand break repair"/>
    <property type="evidence" value="ECO:0007669"/>
    <property type="project" value="TreeGrafter"/>
</dbReference>
<evidence type="ECO:0000259" key="1">
    <source>
        <dbReference type="SMART" id="SM00474"/>
    </source>
</evidence>
<dbReference type="GO" id="GO:0003887">
    <property type="term" value="F:DNA-directed DNA polymerase activity"/>
    <property type="evidence" value="ECO:0007669"/>
    <property type="project" value="InterPro"/>
</dbReference>
<dbReference type="InterPro" id="IPR036397">
    <property type="entry name" value="RNaseH_sf"/>
</dbReference>
<dbReference type="InterPro" id="IPR012337">
    <property type="entry name" value="RNaseH-like_sf"/>
</dbReference>
<dbReference type="SUPFAM" id="SSF53098">
    <property type="entry name" value="Ribonuclease H-like"/>
    <property type="match status" value="1"/>
</dbReference>
<proteinExistence type="predicted"/>
<dbReference type="GO" id="GO:0006261">
    <property type="term" value="P:DNA-templated DNA replication"/>
    <property type="evidence" value="ECO:0007669"/>
    <property type="project" value="InterPro"/>
</dbReference>
<sequence>METILHTLSDIKNYFHARDFSTCAFDTETTSLKYYDLKMVGCSFYNGEAACYINLVRMKPRERKNTILFLKKLFAVYIKSLALHSAPFDLKVLHKEGITDVTSKIFCTLTAHHLINENSGHGLKFLAEKYLGVKTTTYDEASTCGFDHPMFFRYACNDAIWTYKLMRIFNKKIYDLGVNKLFFEVEMPFQFVLMDMAVNGVLVNTEKLEDLSIKASAI</sequence>
<dbReference type="PANTHER" id="PTHR10133">
    <property type="entry name" value="DNA POLYMERASE I"/>
    <property type="match status" value="1"/>
</dbReference>
<dbReference type="SMART" id="SM00474">
    <property type="entry name" value="35EXOc"/>
    <property type="match status" value="1"/>
</dbReference>
<evidence type="ECO:0000313" key="2">
    <source>
        <dbReference type="EMBL" id="KKL21798.1"/>
    </source>
</evidence>
<accession>A0A0F9ECR7</accession>
<gene>
    <name evidence="2" type="ORF">LCGC14_2441860</name>
</gene>
<dbReference type="InterPro" id="IPR002298">
    <property type="entry name" value="DNA_polymerase_A"/>
</dbReference>
<dbReference type="Pfam" id="PF01612">
    <property type="entry name" value="DNA_pol_A_exo1"/>
    <property type="match status" value="1"/>
</dbReference>
<feature type="domain" description="3'-5' exonuclease" evidence="1">
    <location>
        <begin position="1"/>
        <end position="174"/>
    </location>
</feature>
<comment type="caution">
    <text evidence="2">The sequence shown here is derived from an EMBL/GenBank/DDBJ whole genome shotgun (WGS) entry which is preliminary data.</text>
</comment>
<dbReference type="EMBL" id="LAZR01037597">
    <property type="protein sequence ID" value="KKL21798.1"/>
    <property type="molecule type" value="Genomic_DNA"/>
</dbReference>
<dbReference type="PANTHER" id="PTHR10133:SF27">
    <property type="entry name" value="DNA POLYMERASE NU"/>
    <property type="match status" value="1"/>
</dbReference>
<dbReference type="AlphaFoldDB" id="A0A0F9ECR7"/>
<name>A0A0F9ECR7_9ZZZZ</name>
<protein>
    <recommendedName>
        <fullName evidence="1">3'-5' exonuclease domain-containing protein</fullName>
    </recommendedName>
</protein>
<reference evidence="2" key="1">
    <citation type="journal article" date="2015" name="Nature">
        <title>Complex archaea that bridge the gap between prokaryotes and eukaryotes.</title>
        <authorList>
            <person name="Spang A."/>
            <person name="Saw J.H."/>
            <person name="Jorgensen S.L."/>
            <person name="Zaremba-Niedzwiedzka K."/>
            <person name="Martijn J."/>
            <person name="Lind A.E."/>
            <person name="van Eijk R."/>
            <person name="Schleper C."/>
            <person name="Guy L."/>
            <person name="Ettema T.J."/>
        </authorList>
    </citation>
    <scope>NUCLEOTIDE SEQUENCE</scope>
</reference>
<dbReference type="InterPro" id="IPR002562">
    <property type="entry name" value="3'-5'_exonuclease_dom"/>
</dbReference>
<organism evidence="2">
    <name type="scientific">marine sediment metagenome</name>
    <dbReference type="NCBI Taxonomy" id="412755"/>
    <lineage>
        <taxon>unclassified sequences</taxon>
        <taxon>metagenomes</taxon>
        <taxon>ecological metagenomes</taxon>
    </lineage>
</organism>
<feature type="non-terminal residue" evidence="2">
    <location>
        <position position="218"/>
    </location>
</feature>
<dbReference type="GO" id="GO:0008408">
    <property type="term" value="F:3'-5' exonuclease activity"/>
    <property type="evidence" value="ECO:0007669"/>
    <property type="project" value="InterPro"/>
</dbReference>